<gene>
    <name evidence="1" type="ORF">HNR40_009356</name>
</gene>
<keyword evidence="2" id="KW-1185">Reference proteome</keyword>
<name>A0A7W8ACN7_9ACTN</name>
<dbReference type="Proteomes" id="UP000568380">
    <property type="component" value="Unassembled WGS sequence"/>
</dbReference>
<sequence>MSPRWRAQSLSKGATGIALLHAARAGLANWVQAHARVTVAADDPLAAAPGTGL</sequence>
<reference evidence="1 2" key="1">
    <citation type="submission" date="2020-08" db="EMBL/GenBank/DDBJ databases">
        <title>Genomic Encyclopedia of Type Strains, Phase IV (KMG-IV): sequencing the most valuable type-strain genomes for metagenomic binning, comparative biology and taxonomic classification.</title>
        <authorList>
            <person name="Goeker M."/>
        </authorList>
    </citation>
    <scope>NUCLEOTIDE SEQUENCE [LARGE SCALE GENOMIC DNA]</scope>
    <source>
        <strain evidence="1 2">DSM 45385</strain>
    </source>
</reference>
<dbReference type="EMBL" id="JACHIN010000019">
    <property type="protein sequence ID" value="MBB5083851.1"/>
    <property type="molecule type" value="Genomic_DNA"/>
</dbReference>
<proteinExistence type="predicted"/>
<evidence type="ECO:0000313" key="2">
    <source>
        <dbReference type="Proteomes" id="UP000568380"/>
    </source>
</evidence>
<protein>
    <submittedName>
        <fullName evidence="1">Uncharacterized protein</fullName>
    </submittedName>
</protein>
<evidence type="ECO:0000313" key="1">
    <source>
        <dbReference type="EMBL" id="MBB5083851.1"/>
    </source>
</evidence>
<accession>A0A7W8ACN7</accession>
<dbReference type="AlphaFoldDB" id="A0A7W8ACN7"/>
<comment type="caution">
    <text evidence="1">The sequence shown here is derived from an EMBL/GenBank/DDBJ whole genome shotgun (WGS) entry which is preliminary data.</text>
</comment>
<dbReference type="RefSeq" id="WP_184973321.1">
    <property type="nucleotide sequence ID" value="NZ_JACHIN010000019.1"/>
</dbReference>
<organism evidence="1 2">
    <name type="scientific">Nonomuraea endophytica</name>
    <dbReference type="NCBI Taxonomy" id="714136"/>
    <lineage>
        <taxon>Bacteria</taxon>
        <taxon>Bacillati</taxon>
        <taxon>Actinomycetota</taxon>
        <taxon>Actinomycetes</taxon>
        <taxon>Streptosporangiales</taxon>
        <taxon>Streptosporangiaceae</taxon>
        <taxon>Nonomuraea</taxon>
    </lineage>
</organism>